<feature type="non-terminal residue" evidence="3">
    <location>
        <position position="138"/>
    </location>
</feature>
<dbReference type="Gene3D" id="3.30.70.100">
    <property type="match status" value="1"/>
</dbReference>
<evidence type="ECO:0000313" key="3">
    <source>
        <dbReference type="EMBL" id="VEU44646.1"/>
    </source>
</evidence>
<organism evidence="3 4">
    <name type="scientific">Pseudo-nitzschia multistriata</name>
    <dbReference type="NCBI Taxonomy" id="183589"/>
    <lineage>
        <taxon>Eukaryota</taxon>
        <taxon>Sar</taxon>
        <taxon>Stramenopiles</taxon>
        <taxon>Ochrophyta</taxon>
        <taxon>Bacillariophyta</taxon>
        <taxon>Bacillariophyceae</taxon>
        <taxon>Bacillariophycidae</taxon>
        <taxon>Bacillariales</taxon>
        <taxon>Bacillariaceae</taxon>
        <taxon>Pseudo-nitzschia</taxon>
    </lineage>
</organism>
<gene>
    <name evidence="3" type="ORF">PSNMU_V1.4_AUG-EV-PASAV3_0117210</name>
</gene>
<evidence type="ECO:0000313" key="4">
    <source>
        <dbReference type="Proteomes" id="UP000291116"/>
    </source>
</evidence>
<feature type="compositionally biased region" description="Basic and acidic residues" evidence="1">
    <location>
        <begin position="29"/>
        <end position="45"/>
    </location>
</feature>
<evidence type="ECO:0000256" key="1">
    <source>
        <dbReference type="SAM" id="MobiDB-lite"/>
    </source>
</evidence>
<feature type="domain" description="tRNA uridine(34) hydroxylase N-terminal" evidence="2">
    <location>
        <begin position="51"/>
        <end position="120"/>
    </location>
</feature>
<accession>A0A448ZRJ4</accession>
<proteinExistence type="predicted"/>
<protein>
    <recommendedName>
        <fullName evidence="2">tRNA uridine(34) hydroxylase N-terminal domain-containing protein</fullName>
    </recommendedName>
</protein>
<keyword evidence="4" id="KW-1185">Reference proteome</keyword>
<evidence type="ECO:0000259" key="2">
    <source>
        <dbReference type="Pfam" id="PF17773"/>
    </source>
</evidence>
<reference evidence="3 4" key="1">
    <citation type="submission" date="2019-01" db="EMBL/GenBank/DDBJ databases">
        <authorList>
            <person name="Ferrante I. M."/>
        </authorList>
    </citation>
    <scope>NUCLEOTIDE SEQUENCE [LARGE SCALE GENOMIC DNA]</scope>
    <source>
        <strain evidence="3 4">B856</strain>
    </source>
</reference>
<dbReference type="OrthoDB" id="25002at2759"/>
<dbReference type="EMBL" id="CAACVS010000653">
    <property type="protein sequence ID" value="VEU44646.1"/>
    <property type="molecule type" value="Genomic_DNA"/>
</dbReference>
<dbReference type="AlphaFoldDB" id="A0A448ZRJ4"/>
<name>A0A448ZRJ4_9STRA</name>
<dbReference type="InterPro" id="IPR040503">
    <property type="entry name" value="TRHO_N"/>
</dbReference>
<dbReference type="Pfam" id="PF17773">
    <property type="entry name" value="UPF0176_N"/>
    <property type="match status" value="1"/>
</dbReference>
<dbReference type="Proteomes" id="UP000291116">
    <property type="component" value="Unassembled WGS sequence"/>
</dbReference>
<feature type="region of interest" description="Disordered" evidence="1">
    <location>
        <begin position="1"/>
        <end position="45"/>
    </location>
</feature>
<sequence length="138" mass="15169">MSSVPTPREETVLVDQSISVAGRPLPEPKTNEKKQSDAADNKHGGAEGRASIVLFYQYKEPVWTEPEFQKALKLFLAIGRRFSMTGRGRIAPEGVNCTLTGPSAERVRGFCQALRDEWGVVDRNDSSSSSSNNNNNNN</sequence>